<evidence type="ECO:0000313" key="12">
    <source>
        <dbReference type="Proteomes" id="UP001498771"/>
    </source>
</evidence>
<feature type="region of interest" description="Disordered" evidence="9">
    <location>
        <begin position="52"/>
        <end position="128"/>
    </location>
</feature>
<dbReference type="EMBL" id="JBBJBU010000002">
    <property type="protein sequence ID" value="KAK7206747.1"/>
    <property type="molecule type" value="Genomic_DNA"/>
</dbReference>
<keyword evidence="5 8" id="KW-0175">Coiled coil</keyword>
<keyword evidence="3 10" id="KW-0812">Transmembrane</keyword>
<comment type="subcellular location">
    <subcellularLocation>
        <location evidence="2">Membrane</location>
    </subcellularLocation>
    <subcellularLocation>
        <location evidence="1">Mitochondrion</location>
    </subcellularLocation>
</comment>
<keyword evidence="4 10" id="KW-1133">Transmembrane helix</keyword>
<evidence type="ECO:0000256" key="6">
    <source>
        <dbReference type="ARBA" id="ARBA00023128"/>
    </source>
</evidence>
<evidence type="ECO:0000256" key="3">
    <source>
        <dbReference type="ARBA" id="ARBA00022692"/>
    </source>
</evidence>
<evidence type="ECO:0000256" key="7">
    <source>
        <dbReference type="ARBA" id="ARBA00023136"/>
    </source>
</evidence>
<name>A0ABR1FAG5_9ASCO</name>
<dbReference type="Proteomes" id="UP001498771">
    <property type="component" value="Unassembled WGS sequence"/>
</dbReference>
<evidence type="ECO:0000256" key="1">
    <source>
        <dbReference type="ARBA" id="ARBA00004173"/>
    </source>
</evidence>
<dbReference type="InterPro" id="IPR024461">
    <property type="entry name" value="CCDC90-like"/>
</dbReference>
<evidence type="ECO:0000313" key="11">
    <source>
        <dbReference type="EMBL" id="KAK7206747.1"/>
    </source>
</evidence>
<dbReference type="Pfam" id="PF07798">
    <property type="entry name" value="CCDC90-like"/>
    <property type="match status" value="1"/>
</dbReference>
<keyword evidence="6" id="KW-0496">Mitochondrion</keyword>
<proteinExistence type="predicted"/>
<keyword evidence="12" id="KW-1185">Reference proteome</keyword>
<evidence type="ECO:0000256" key="5">
    <source>
        <dbReference type="ARBA" id="ARBA00023054"/>
    </source>
</evidence>
<sequence length="358" mass="39804">MSGIVRVSTRRFGHVLHVRRVSLQRRLPNGGKASLVGRRLVTIDARSAEGRARPIVQMQAADGTWRDMGDPPSSKSSSPSSSSENPNSSLGQQPADSSGNVSNAGNDPPAKDGEQPTPEADDEPGLTVTYAPPSIRYVHHFDTYKTFKVLEAAGFTKEQAILIMKSMRGLLLEHLTRAKDTYLSQADLENEAYLFDAACSELKTEIQNNRKTQAQLEKTEIAALQTEFMALKRQYEEEIQNMKTEISVEVNDRQNIMKVENRAKELQIQELNNRIMIVITSDLRSEVEALRWQTTRRGLFAIGVIATLIVTALSYRNRFEQNKAAEQRNDAAAAAAAIAAKADAEKANDDMQEDFILR</sequence>
<evidence type="ECO:0000256" key="8">
    <source>
        <dbReference type="SAM" id="Coils"/>
    </source>
</evidence>
<gene>
    <name evidence="11" type="ORF">BZA70DRAFT_288209</name>
</gene>
<feature type="transmembrane region" description="Helical" evidence="10">
    <location>
        <begin position="298"/>
        <end position="315"/>
    </location>
</feature>
<reference evidence="11 12" key="1">
    <citation type="submission" date="2024-03" db="EMBL/GenBank/DDBJ databases">
        <title>Genome-scale model development and genomic sequencing of the oleaginous clade Lipomyces.</title>
        <authorList>
            <consortium name="Lawrence Berkeley National Laboratory"/>
            <person name="Czajka J.J."/>
            <person name="Han Y."/>
            <person name="Kim J."/>
            <person name="Mondo S.J."/>
            <person name="Hofstad B.A."/>
            <person name="Robles A."/>
            <person name="Haridas S."/>
            <person name="Riley R."/>
            <person name="LaButti K."/>
            <person name="Pangilinan J."/>
            <person name="Andreopoulos W."/>
            <person name="Lipzen A."/>
            <person name="Yan J."/>
            <person name="Wang M."/>
            <person name="Ng V."/>
            <person name="Grigoriev I.V."/>
            <person name="Spatafora J.W."/>
            <person name="Magnuson J.K."/>
            <person name="Baker S.E."/>
            <person name="Pomraning K.R."/>
        </authorList>
    </citation>
    <scope>NUCLEOTIDE SEQUENCE [LARGE SCALE GENOMIC DNA]</scope>
    <source>
        <strain evidence="11 12">Phaff 52-87</strain>
    </source>
</reference>
<protein>
    <recommendedName>
        <fullName evidence="13">Mitochondrial protein</fullName>
    </recommendedName>
</protein>
<evidence type="ECO:0000256" key="4">
    <source>
        <dbReference type="ARBA" id="ARBA00022989"/>
    </source>
</evidence>
<feature type="compositionally biased region" description="Polar residues" evidence="9">
    <location>
        <begin position="90"/>
        <end position="105"/>
    </location>
</feature>
<dbReference type="GeneID" id="90039529"/>
<evidence type="ECO:0000256" key="9">
    <source>
        <dbReference type="SAM" id="MobiDB-lite"/>
    </source>
</evidence>
<feature type="compositionally biased region" description="Low complexity" evidence="9">
    <location>
        <begin position="71"/>
        <end position="89"/>
    </location>
</feature>
<comment type="caution">
    <text evidence="11">The sequence shown here is derived from an EMBL/GenBank/DDBJ whole genome shotgun (WGS) entry which is preliminary data.</text>
</comment>
<evidence type="ECO:0000256" key="10">
    <source>
        <dbReference type="SAM" id="Phobius"/>
    </source>
</evidence>
<feature type="coiled-coil region" evidence="8">
    <location>
        <begin position="199"/>
        <end position="252"/>
    </location>
</feature>
<keyword evidence="7 10" id="KW-0472">Membrane</keyword>
<evidence type="ECO:0008006" key="13">
    <source>
        <dbReference type="Google" id="ProtNLM"/>
    </source>
</evidence>
<dbReference type="PANTHER" id="PTHR14360">
    <property type="entry name" value="PROTEIN FMP32, MITOCHONDRIAL"/>
    <property type="match status" value="1"/>
</dbReference>
<dbReference type="Gene3D" id="1.20.5.340">
    <property type="match status" value="1"/>
</dbReference>
<evidence type="ECO:0000256" key="2">
    <source>
        <dbReference type="ARBA" id="ARBA00004370"/>
    </source>
</evidence>
<dbReference type="RefSeq" id="XP_064769780.1">
    <property type="nucleotide sequence ID" value="XM_064914017.1"/>
</dbReference>
<organism evidence="11 12">
    <name type="scientific">Myxozyma melibiosi</name>
    <dbReference type="NCBI Taxonomy" id="54550"/>
    <lineage>
        <taxon>Eukaryota</taxon>
        <taxon>Fungi</taxon>
        <taxon>Dikarya</taxon>
        <taxon>Ascomycota</taxon>
        <taxon>Saccharomycotina</taxon>
        <taxon>Lipomycetes</taxon>
        <taxon>Lipomycetales</taxon>
        <taxon>Lipomycetaceae</taxon>
        <taxon>Myxozyma</taxon>
    </lineage>
</organism>
<accession>A0ABR1FAG5</accession>
<dbReference type="PANTHER" id="PTHR14360:SF12">
    <property type="entry name" value="MOZ PROTEIN REPRESENTS A CHROMATIN-ASSOCIATED ACETYLTRANSFERASE"/>
    <property type="match status" value="1"/>
</dbReference>